<dbReference type="Proteomes" id="UP001230220">
    <property type="component" value="Unassembled WGS sequence"/>
</dbReference>
<dbReference type="RefSeq" id="WP_307408853.1">
    <property type="nucleotide sequence ID" value="NZ_JAUSUR010000004.1"/>
</dbReference>
<keyword evidence="3" id="KW-1185">Reference proteome</keyword>
<gene>
    <name evidence="2" type="ORF">J2S15_002555</name>
</gene>
<reference evidence="2 3" key="1">
    <citation type="submission" date="2023-07" db="EMBL/GenBank/DDBJ databases">
        <title>Genomic Encyclopedia of Type Strains, Phase IV (KMG-IV): sequencing the most valuable type-strain genomes for metagenomic binning, comparative biology and taxonomic classification.</title>
        <authorList>
            <person name="Goeker M."/>
        </authorList>
    </citation>
    <scope>NUCLEOTIDE SEQUENCE [LARGE SCALE GENOMIC DNA]</scope>
    <source>
        <strain evidence="2 3">DSM 16784</strain>
    </source>
</reference>
<feature type="transmembrane region" description="Helical" evidence="1">
    <location>
        <begin position="81"/>
        <end position="102"/>
    </location>
</feature>
<sequence length="107" mass="12578">MKLKKQPCKCNTTKYELNFKGLHFFFLNGMRCKQCGKTYNVKCLFENMSMKHIDSFIKIIFLLTALYYIILNFYIGAIYMAVLILALNYLLYPLLLKMGILLKADLK</sequence>
<evidence type="ECO:0000256" key="1">
    <source>
        <dbReference type="SAM" id="Phobius"/>
    </source>
</evidence>
<protein>
    <recommendedName>
        <fullName evidence="4">Cxxc_20_cxxc protein</fullName>
    </recommendedName>
</protein>
<feature type="transmembrane region" description="Helical" evidence="1">
    <location>
        <begin position="56"/>
        <end position="75"/>
    </location>
</feature>
<proteinExistence type="predicted"/>
<comment type="caution">
    <text evidence="2">The sequence shown here is derived from an EMBL/GenBank/DDBJ whole genome shotgun (WGS) entry which is preliminary data.</text>
</comment>
<name>A0ABU0E5L6_9FIRM</name>
<keyword evidence="1" id="KW-0812">Transmembrane</keyword>
<dbReference type="EMBL" id="JAUSUR010000004">
    <property type="protein sequence ID" value="MDQ0361805.1"/>
    <property type="molecule type" value="Genomic_DNA"/>
</dbReference>
<accession>A0ABU0E5L6</accession>
<keyword evidence="1" id="KW-0472">Membrane</keyword>
<evidence type="ECO:0008006" key="4">
    <source>
        <dbReference type="Google" id="ProtNLM"/>
    </source>
</evidence>
<organism evidence="2 3">
    <name type="scientific">Breznakia pachnodae</name>
    <dbReference type="NCBI Taxonomy" id="265178"/>
    <lineage>
        <taxon>Bacteria</taxon>
        <taxon>Bacillati</taxon>
        <taxon>Bacillota</taxon>
        <taxon>Erysipelotrichia</taxon>
        <taxon>Erysipelotrichales</taxon>
        <taxon>Erysipelotrichaceae</taxon>
        <taxon>Breznakia</taxon>
    </lineage>
</organism>
<evidence type="ECO:0000313" key="2">
    <source>
        <dbReference type="EMBL" id="MDQ0361805.1"/>
    </source>
</evidence>
<evidence type="ECO:0000313" key="3">
    <source>
        <dbReference type="Proteomes" id="UP001230220"/>
    </source>
</evidence>
<keyword evidence="1" id="KW-1133">Transmembrane helix</keyword>